<reference evidence="1 2" key="1">
    <citation type="journal article" date="2016" name="Nat. Commun.">
        <title>Thousands of microbial genomes shed light on interconnected biogeochemical processes in an aquifer system.</title>
        <authorList>
            <person name="Anantharaman K."/>
            <person name="Brown C.T."/>
            <person name="Hug L.A."/>
            <person name="Sharon I."/>
            <person name="Castelle C.J."/>
            <person name="Probst A.J."/>
            <person name="Thomas B.C."/>
            <person name="Singh A."/>
            <person name="Wilkins M.J."/>
            <person name="Karaoz U."/>
            <person name="Brodie E.L."/>
            <person name="Williams K.H."/>
            <person name="Hubbard S.S."/>
            <person name="Banfield J.F."/>
        </authorList>
    </citation>
    <scope>NUCLEOTIDE SEQUENCE [LARGE SCALE GENOMIC DNA]</scope>
</reference>
<dbReference type="Proteomes" id="UP000178577">
    <property type="component" value="Unassembled WGS sequence"/>
</dbReference>
<sequence>MKVLGYTQHGLQQKITRQVSSELIKETVSKPLVVLKQAGDTFLHLTDKAAVVLNKAGQVVTTYGSDLFKDTVKNVLNSVK</sequence>
<name>A0A1F5G9F6_9BACT</name>
<comment type="caution">
    <text evidence="1">The sequence shown here is derived from an EMBL/GenBank/DDBJ whole genome shotgun (WGS) entry which is preliminary data.</text>
</comment>
<accession>A0A1F5G9F6</accession>
<gene>
    <name evidence="1" type="ORF">A2693_04285</name>
</gene>
<organism evidence="1 2">
    <name type="scientific">Candidatus Curtissbacteria bacterium RIFCSPHIGHO2_01_FULL_40_12</name>
    <dbReference type="NCBI Taxonomy" id="1797710"/>
    <lineage>
        <taxon>Bacteria</taxon>
        <taxon>Candidatus Curtissiibacteriota</taxon>
    </lineage>
</organism>
<evidence type="ECO:0000313" key="2">
    <source>
        <dbReference type="Proteomes" id="UP000178577"/>
    </source>
</evidence>
<evidence type="ECO:0000313" key="1">
    <source>
        <dbReference type="EMBL" id="OGD88479.1"/>
    </source>
</evidence>
<protein>
    <submittedName>
        <fullName evidence="1">Uncharacterized protein</fullName>
    </submittedName>
</protein>
<proteinExistence type="predicted"/>
<dbReference type="AlphaFoldDB" id="A0A1F5G9F6"/>
<dbReference type="EMBL" id="MFAY01000038">
    <property type="protein sequence ID" value="OGD88479.1"/>
    <property type="molecule type" value="Genomic_DNA"/>
</dbReference>